<proteinExistence type="inferred from homology"/>
<feature type="region of interest" description="Disordered" evidence="5">
    <location>
        <begin position="234"/>
        <end position="266"/>
    </location>
</feature>
<accession>T2J6M6</accession>
<dbReference type="InterPro" id="IPR001959">
    <property type="entry name" value="Transposase"/>
</dbReference>
<sequence>MRACRFWFNRQLGERFQWWEQNRCAVNSCPLICHLPELKEKPNYYSQKKQLPILKKDVVTVQWSKEKLDLSEVPSLTLQEVCKRVDKAFSRYISGDSNGKRSGKPRFKSSNRFRSMVFEGGGLSIHSCSVGKKYLYLKTPKIGSIKVRMHRYLPDGAILKQAQIIKKADGWYVNLRLDDPTIPKFNKDKIVAKWDNSTGLDAVLYEDDYLATSDGKKLSSLKSLRKSEARLAQISQRKANKKKGSKSRRKLAKRESREHQRIARARKDHAYSTAHKLLKTGKKVFFHEKLNLKGLSRKNKPVQDDNGKYLPNGQSAKSGLNKSWSDAAFGQFFSIFNYIAEKAGVAVIEINPAYTSQLLPYRDEFVFTDCSIREYWDEIEQVSVDRDISAAINIKRVGLDEFPTIKRRKGKIVIVDSTTHLTSKEVLSVFRGLEKPAL</sequence>
<dbReference type="EMBL" id="CAQM01000226">
    <property type="protein sequence ID" value="CCQ60860.1"/>
    <property type="molecule type" value="Genomic_DNA"/>
</dbReference>
<evidence type="ECO:0000313" key="8">
    <source>
        <dbReference type="EMBL" id="CCQ60860.1"/>
    </source>
</evidence>
<dbReference type="Proteomes" id="UP000018198">
    <property type="component" value="Unassembled WGS sequence"/>
</dbReference>
<dbReference type="GO" id="GO:0003677">
    <property type="term" value="F:DNA binding"/>
    <property type="evidence" value="ECO:0007669"/>
    <property type="project" value="UniProtKB-KW"/>
</dbReference>
<keyword evidence="3" id="KW-0238">DNA-binding</keyword>
<dbReference type="NCBIfam" id="NF040570">
    <property type="entry name" value="guided_TnpB"/>
    <property type="match status" value="1"/>
</dbReference>
<evidence type="ECO:0000256" key="4">
    <source>
        <dbReference type="ARBA" id="ARBA00023172"/>
    </source>
</evidence>
<comment type="similarity">
    <text evidence="1">In the C-terminal section; belongs to the transposase 35 family.</text>
</comment>
<evidence type="ECO:0000256" key="5">
    <source>
        <dbReference type="SAM" id="MobiDB-lite"/>
    </source>
</evidence>
<reference evidence="8 9" key="2">
    <citation type="submission" date="2013-09" db="EMBL/GenBank/DDBJ databases">
        <title>Whole genome comparison of six Crocosphaera watsonii strains with differing phenotypes.</title>
        <authorList>
            <person name="Bench S.R."/>
            <person name="Heller P."/>
            <person name="Frank I."/>
            <person name="Arciniega M."/>
            <person name="Shilova I.N."/>
            <person name="Zehr J.P."/>
        </authorList>
    </citation>
    <scope>NUCLEOTIDE SEQUENCE [LARGE SCALE GENOMIC DNA]</scope>
    <source>
        <strain evidence="8 9">WH 0401</strain>
    </source>
</reference>
<evidence type="ECO:0000256" key="3">
    <source>
        <dbReference type="ARBA" id="ARBA00023125"/>
    </source>
</evidence>
<evidence type="ECO:0000256" key="2">
    <source>
        <dbReference type="ARBA" id="ARBA00022578"/>
    </source>
</evidence>
<dbReference type="GO" id="GO:0032196">
    <property type="term" value="P:transposition"/>
    <property type="evidence" value="ECO:0007669"/>
    <property type="project" value="UniProtKB-KW"/>
</dbReference>
<comment type="caution">
    <text evidence="8">The sequence shown here is derived from an EMBL/GenBank/DDBJ whole genome shotgun (WGS) entry which is preliminary data.</text>
</comment>
<dbReference type="GO" id="GO:0006310">
    <property type="term" value="P:DNA recombination"/>
    <property type="evidence" value="ECO:0007669"/>
    <property type="project" value="UniProtKB-KW"/>
</dbReference>
<keyword evidence="4" id="KW-0233">DNA recombination</keyword>
<evidence type="ECO:0000256" key="1">
    <source>
        <dbReference type="ARBA" id="ARBA00008761"/>
    </source>
</evidence>
<evidence type="ECO:0000259" key="7">
    <source>
        <dbReference type="Pfam" id="PF07282"/>
    </source>
</evidence>
<keyword evidence="2" id="KW-0815">Transposition</keyword>
<evidence type="ECO:0000313" key="9">
    <source>
        <dbReference type="Proteomes" id="UP000018198"/>
    </source>
</evidence>
<name>T2J6M6_CROWT</name>
<dbReference type="AlphaFoldDB" id="T2J6M6"/>
<protein>
    <submittedName>
        <fullName evidence="8">Uncharacterized protein</fullName>
    </submittedName>
</protein>
<organism evidence="8 9">
    <name type="scientific">Crocosphaera watsonii WH 0401</name>
    <dbReference type="NCBI Taxonomy" id="555881"/>
    <lineage>
        <taxon>Bacteria</taxon>
        <taxon>Bacillati</taxon>
        <taxon>Cyanobacteriota</taxon>
        <taxon>Cyanophyceae</taxon>
        <taxon>Oscillatoriophycideae</taxon>
        <taxon>Chroococcales</taxon>
        <taxon>Aphanothecaceae</taxon>
        <taxon>Crocosphaera</taxon>
    </lineage>
</organism>
<gene>
    <name evidence="8" type="ORF">CWATWH0401_3901</name>
</gene>
<dbReference type="InterPro" id="IPR010095">
    <property type="entry name" value="Cas12f1-like_TNB"/>
</dbReference>
<dbReference type="Pfam" id="PF07282">
    <property type="entry name" value="Cas12f1-like_TNB"/>
    <property type="match status" value="1"/>
</dbReference>
<feature type="domain" description="Cas12f1-like TNB" evidence="7">
    <location>
        <begin position="329"/>
        <end position="394"/>
    </location>
</feature>
<reference evidence="8 9" key="1">
    <citation type="submission" date="2013-01" db="EMBL/GenBank/DDBJ databases">
        <authorList>
            <person name="Bench S."/>
        </authorList>
    </citation>
    <scope>NUCLEOTIDE SEQUENCE [LARGE SCALE GENOMIC DNA]</scope>
    <source>
        <strain evidence="8 9">WH 0401</strain>
    </source>
</reference>
<evidence type="ECO:0000259" key="6">
    <source>
        <dbReference type="Pfam" id="PF01385"/>
    </source>
</evidence>
<feature type="domain" description="Probable transposase IS891/IS1136/IS1341" evidence="6">
    <location>
        <begin position="211"/>
        <end position="297"/>
    </location>
</feature>
<feature type="compositionally biased region" description="Basic residues" evidence="5">
    <location>
        <begin position="238"/>
        <end position="252"/>
    </location>
</feature>
<dbReference type="Pfam" id="PF01385">
    <property type="entry name" value="OrfB_IS605"/>
    <property type="match status" value="1"/>
</dbReference>